<accession>A0AA38C6L8</accession>
<organism evidence="8 9">
    <name type="scientific">Taxus chinensis</name>
    <name type="common">Chinese yew</name>
    <name type="synonym">Taxus wallichiana var. chinensis</name>
    <dbReference type="NCBI Taxonomy" id="29808"/>
    <lineage>
        <taxon>Eukaryota</taxon>
        <taxon>Viridiplantae</taxon>
        <taxon>Streptophyta</taxon>
        <taxon>Embryophyta</taxon>
        <taxon>Tracheophyta</taxon>
        <taxon>Spermatophyta</taxon>
        <taxon>Pinopsida</taxon>
        <taxon>Pinidae</taxon>
        <taxon>Conifers II</taxon>
        <taxon>Cupressales</taxon>
        <taxon>Taxaceae</taxon>
        <taxon>Taxus</taxon>
    </lineage>
</organism>
<dbReference type="GO" id="GO:0000965">
    <property type="term" value="P:mitochondrial RNA 3'-end processing"/>
    <property type="evidence" value="ECO:0007669"/>
    <property type="project" value="TreeGrafter"/>
</dbReference>
<keyword evidence="9" id="KW-1185">Reference proteome</keyword>
<dbReference type="Pfam" id="PF12513">
    <property type="entry name" value="SUV3_C"/>
    <property type="match status" value="1"/>
</dbReference>
<dbReference type="Pfam" id="PF18147">
    <property type="entry name" value="Suv3_C_1"/>
    <property type="match status" value="1"/>
</dbReference>
<evidence type="ECO:0000259" key="6">
    <source>
        <dbReference type="Pfam" id="PF12513"/>
    </source>
</evidence>
<dbReference type="GO" id="GO:0016787">
    <property type="term" value="F:hydrolase activity"/>
    <property type="evidence" value="ECO:0007669"/>
    <property type="project" value="UniProtKB-KW"/>
</dbReference>
<dbReference type="EMBL" id="JAHRHJ020000011">
    <property type="protein sequence ID" value="KAH9295761.1"/>
    <property type="molecule type" value="Genomic_DNA"/>
</dbReference>
<dbReference type="FunFam" id="1.20.272.40:FF:000002">
    <property type="entry name" value="ATP-dependent RNA helicase SUV3, mitochondrial"/>
    <property type="match status" value="1"/>
</dbReference>
<keyword evidence="3" id="KW-0347">Helicase</keyword>
<evidence type="ECO:0000313" key="8">
    <source>
        <dbReference type="EMBL" id="KAH9295761.1"/>
    </source>
</evidence>
<protein>
    <recommendedName>
        <fullName evidence="10">RNA helicase</fullName>
    </recommendedName>
</protein>
<dbReference type="Gene3D" id="1.20.58.1080">
    <property type="match status" value="1"/>
</dbReference>
<evidence type="ECO:0000256" key="1">
    <source>
        <dbReference type="ARBA" id="ARBA00022741"/>
    </source>
</evidence>
<proteinExistence type="predicted"/>
<dbReference type="GO" id="GO:0004386">
    <property type="term" value="F:helicase activity"/>
    <property type="evidence" value="ECO:0007669"/>
    <property type="project" value="UniProtKB-KW"/>
</dbReference>
<gene>
    <name evidence="8" type="ORF">KI387_039349</name>
</gene>
<evidence type="ECO:0000256" key="5">
    <source>
        <dbReference type="SAM" id="SignalP"/>
    </source>
</evidence>
<evidence type="ECO:0000313" key="9">
    <source>
        <dbReference type="Proteomes" id="UP000824469"/>
    </source>
</evidence>
<evidence type="ECO:0008006" key="10">
    <source>
        <dbReference type="Google" id="ProtNLM"/>
    </source>
</evidence>
<reference evidence="8 9" key="1">
    <citation type="journal article" date="2021" name="Nat. Plants">
        <title>The Taxus genome provides insights into paclitaxel biosynthesis.</title>
        <authorList>
            <person name="Xiong X."/>
            <person name="Gou J."/>
            <person name="Liao Q."/>
            <person name="Li Y."/>
            <person name="Zhou Q."/>
            <person name="Bi G."/>
            <person name="Li C."/>
            <person name="Du R."/>
            <person name="Wang X."/>
            <person name="Sun T."/>
            <person name="Guo L."/>
            <person name="Liang H."/>
            <person name="Lu P."/>
            <person name="Wu Y."/>
            <person name="Zhang Z."/>
            <person name="Ro D.K."/>
            <person name="Shang Y."/>
            <person name="Huang S."/>
            <person name="Yan J."/>
        </authorList>
    </citation>
    <scope>NUCLEOTIDE SEQUENCE [LARGE SCALE GENOMIC DNA]</scope>
    <source>
        <strain evidence="8">Ta-2019</strain>
    </source>
</reference>
<evidence type="ECO:0000256" key="2">
    <source>
        <dbReference type="ARBA" id="ARBA00022801"/>
    </source>
</evidence>
<feature type="domain" description="Suv3 C-terminal" evidence="7">
    <location>
        <begin position="142"/>
        <end position="183"/>
    </location>
</feature>
<dbReference type="GO" id="GO:0045025">
    <property type="term" value="C:mitochondrial degradosome"/>
    <property type="evidence" value="ECO:0007669"/>
    <property type="project" value="TreeGrafter"/>
</dbReference>
<evidence type="ECO:0000256" key="4">
    <source>
        <dbReference type="ARBA" id="ARBA00022840"/>
    </source>
</evidence>
<sequence>MIWLFLSKYLKVLTIAPCDAAEPWQLGSQDAARLGIKDSWGGWSITGETVSNPGRAGRYGSLFPNGEVTCMSEEDLCLLRSSLKAPSPYLKAAGLFPSFDILALYSRLHPEYTFYSVLEQFVEKAKLSSNYFLSDCEDIMNAAAVIEDLPLGLQERYIFCISPVDIKDNISAQGLIQFAEAYAKKGRVHLQEIFTPETLRIPKTHNALIELESIHKVLDLYVWLGFHFEESFPDREVASSQKALCG</sequence>
<comment type="caution">
    <text evidence="8">The sequence shown here is derived from an EMBL/GenBank/DDBJ whole genome shotgun (WGS) entry which is preliminary data.</text>
</comment>
<evidence type="ECO:0000259" key="7">
    <source>
        <dbReference type="Pfam" id="PF18147"/>
    </source>
</evidence>
<dbReference type="GO" id="GO:0005524">
    <property type="term" value="F:ATP binding"/>
    <property type="evidence" value="ECO:0007669"/>
    <property type="project" value="UniProtKB-KW"/>
</dbReference>
<feature type="non-terminal residue" evidence="8">
    <location>
        <position position="1"/>
    </location>
</feature>
<dbReference type="InterPro" id="IPR041082">
    <property type="entry name" value="Suv3_C_1"/>
</dbReference>
<dbReference type="Gene3D" id="1.20.272.40">
    <property type="match status" value="1"/>
</dbReference>
<feature type="domain" description="ATP-dependent RNA helicase SUV3 C-terminal" evidence="6">
    <location>
        <begin position="209"/>
        <end position="245"/>
    </location>
</feature>
<feature type="chain" id="PRO_5041429719" description="RNA helicase" evidence="5">
    <location>
        <begin position="21"/>
        <end position="246"/>
    </location>
</feature>
<dbReference type="AlphaFoldDB" id="A0AA38C6L8"/>
<keyword evidence="1" id="KW-0547">Nucleotide-binding</keyword>
<keyword evidence="5" id="KW-0732">Signal</keyword>
<feature type="signal peptide" evidence="5">
    <location>
        <begin position="1"/>
        <end position="20"/>
    </location>
</feature>
<dbReference type="Proteomes" id="UP000824469">
    <property type="component" value="Unassembled WGS sequence"/>
</dbReference>
<evidence type="ECO:0000256" key="3">
    <source>
        <dbReference type="ARBA" id="ARBA00022806"/>
    </source>
</evidence>
<dbReference type="PANTHER" id="PTHR12131">
    <property type="entry name" value="ATP-DEPENDENT RNA AND DNA HELICASE"/>
    <property type="match status" value="1"/>
</dbReference>
<keyword evidence="4" id="KW-0067">ATP-binding</keyword>
<keyword evidence="2" id="KW-0378">Hydrolase</keyword>
<dbReference type="OMA" id="CEDIMNA"/>
<dbReference type="PANTHER" id="PTHR12131:SF1">
    <property type="entry name" value="ATP-DEPENDENT RNA HELICASE SUPV3L1, MITOCHONDRIAL-RELATED"/>
    <property type="match status" value="1"/>
</dbReference>
<name>A0AA38C6L8_TAXCH</name>
<dbReference type="InterPro" id="IPR050699">
    <property type="entry name" value="RNA-DNA_Helicase"/>
</dbReference>
<dbReference type="InterPro" id="IPR022192">
    <property type="entry name" value="SUV3_C"/>
</dbReference>